<dbReference type="GO" id="GO:0006935">
    <property type="term" value="P:chemotaxis"/>
    <property type="evidence" value="ECO:0007669"/>
    <property type="project" value="UniProtKB-KW"/>
</dbReference>
<evidence type="ECO:0000313" key="12">
    <source>
        <dbReference type="EMBL" id="RCS58320.1"/>
    </source>
</evidence>
<evidence type="ECO:0000256" key="2">
    <source>
        <dbReference type="ARBA" id="ARBA00010004"/>
    </source>
</evidence>
<dbReference type="InterPro" id="IPR053716">
    <property type="entry name" value="Flag_assembly_chemotaxis_eff"/>
</dbReference>
<feature type="coiled-coil region" evidence="11">
    <location>
        <begin position="5"/>
        <end position="94"/>
    </location>
</feature>
<dbReference type="GO" id="GO:0071973">
    <property type="term" value="P:bacterial-type flagellum-dependent cell motility"/>
    <property type="evidence" value="ECO:0007669"/>
    <property type="project" value="InterPro"/>
</dbReference>
<keyword evidence="13" id="KW-1185">Reference proteome</keyword>
<dbReference type="EMBL" id="QPGB01000002">
    <property type="protein sequence ID" value="RCS58320.1"/>
    <property type="molecule type" value="Genomic_DNA"/>
</dbReference>
<evidence type="ECO:0000256" key="11">
    <source>
        <dbReference type="SAM" id="Coils"/>
    </source>
</evidence>
<evidence type="ECO:0000256" key="1">
    <source>
        <dbReference type="ARBA" id="ARBA00004413"/>
    </source>
</evidence>
<keyword evidence="6" id="KW-0145">Chemotaxis</keyword>
<dbReference type="GO" id="GO:0044781">
    <property type="term" value="P:bacterial-type flagellum organization"/>
    <property type="evidence" value="ECO:0007669"/>
    <property type="project" value="UniProtKB-KW"/>
</dbReference>
<accession>A0A368L597</accession>
<name>A0A368L597_9BURK</name>
<dbReference type="RefSeq" id="WP_114402402.1">
    <property type="nucleotide sequence ID" value="NZ_QPGB01000002.1"/>
</dbReference>
<dbReference type="OrthoDB" id="6465096at2"/>
<keyword evidence="9" id="KW-0472">Membrane</keyword>
<dbReference type="PIRSF" id="PIRSF019404">
    <property type="entry name" value="FliJ"/>
    <property type="match status" value="1"/>
</dbReference>
<comment type="subcellular location">
    <subcellularLocation>
        <location evidence="1">Cell membrane</location>
        <topology evidence="1">Peripheral membrane protein</topology>
        <orientation evidence="1">Cytoplasmic side</orientation>
    </subcellularLocation>
</comment>
<keyword evidence="7" id="KW-1005">Bacterial flagellum biogenesis</keyword>
<evidence type="ECO:0000256" key="4">
    <source>
        <dbReference type="ARBA" id="ARBA00022448"/>
    </source>
</evidence>
<keyword evidence="12" id="KW-0282">Flagellum</keyword>
<gene>
    <name evidence="12" type="primary">fliJ</name>
    <name evidence="12" type="ORF">DU000_05725</name>
</gene>
<dbReference type="NCBIfam" id="TIGR02473">
    <property type="entry name" value="flagell_FliJ"/>
    <property type="match status" value="1"/>
</dbReference>
<evidence type="ECO:0000313" key="13">
    <source>
        <dbReference type="Proteomes" id="UP000252357"/>
    </source>
</evidence>
<keyword evidence="11" id="KW-0175">Coiled coil</keyword>
<dbReference type="PRINTS" id="PR01004">
    <property type="entry name" value="FLGFLIJ"/>
</dbReference>
<evidence type="ECO:0000256" key="5">
    <source>
        <dbReference type="ARBA" id="ARBA00022475"/>
    </source>
</evidence>
<evidence type="ECO:0000256" key="9">
    <source>
        <dbReference type="ARBA" id="ARBA00023136"/>
    </source>
</evidence>
<dbReference type="GO" id="GO:0015031">
    <property type="term" value="P:protein transport"/>
    <property type="evidence" value="ECO:0007669"/>
    <property type="project" value="UniProtKB-KW"/>
</dbReference>
<keyword evidence="12" id="KW-0966">Cell projection</keyword>
<keyword evidence="8" id="KW-0653">Protein transport</keyword>
<protein>
    <recommendedName>
        <fullName evidence="3">Flagellar FliJ protein</fullName>
    </recommendedName>
</protein>
<dbReference type="GO" id="GO:0005886">
    <property type="term" value="C:plasma membrane"/>
    <property type="evidence" value="ECO:0007669"/>
    <property type="project" value="UniProtKB-SubCell"/>
</dbReference>
<reference evidence="12 13" key="1">
    <citation type="journal article" date="2018" name="Int. J. Syst. Evol. Microbiol.">
        <title>Parvibium lacunae gen. nov., sp. nov., a new member of the family Alcaligenaceae isolated from a freshwater pond.</title>
        <authorList>
            <person name="Chen W.M."/>
            <person name="Xie P.B."/>
            <person name="Hsu M.Y."/>
            <person name="Sheu S.Y."/>
        </authorList>
    </citation>
    <scope>NUCLEOTIDE SEQUENCE [LARGE SCALE GENOMIC DNA]</scope>
    <source>
        <strain evidence="12 13">KMB9</strain>
    </source>
</reference>
<dbReference type="InterPro" id="IPR018006">
    <property type="entry name" value="Flag_FliJ_proteobac"/>
</dbReference>
<evidence type="ECO:0000256" key="10">
    <source>
        <dbReference type="ARBA" id="ARBA00023225"/>
    </source>
</evidence>
<comment type="similarity">
    <text evidence="2">Belongs to the FliJ family.</text>
</comment>
<evidence type="ECO:0000256" key="6">
    <source>
        <dbReference type="ARBA" id="ARBA00022500"/>
    </source>
</evidence>
<keyword evidence="10" id="KW-1006">Bacterial flagellum protein export</keyword>
<dbReference type="AlphaFoldDB" id="A0A368L597"/>
<keyword evidence="4" id="KW-0813">Transport</keyword>
<organism evidence="12 13">
    <name type="scientific">Parvibium lacunae</name>
    <dbReference type="NCBI Taxonomy" id="1888893"/>
    <lineage>
        <taxon>Bacteria</taxon>
        <taxon>Pseudomonadati</taxon>
        <taxon>Pseudomonadota</taxon>
        <taxon>Betaproteobacteria</taxon>
        <taxon>Burkholderiales</taxon>
        <taxon>Alcaligenaceae</taxon>
        <taxon>Parvibium</taxon>
    </lineage>
</organism>
<evidence type="ECO:0000256" key="7">
    <source>
        <dbReference type="ARBA" id="ARBA00022795"/>
    </source>
</evidence>
<dbReference type="Pfam" id="PF02050">
    <property type="entry name" value="FliJ"/>
    <property type="match status" value="1"/>
</dbReference>
<sequence length="150" mass="17817">MAIQQATLNKLLQQAQEKVDEAAKQLAQHIGQRQASQDKLKMLQSYRDEYQQRLDNSSRQGVAPHELLNFREFINKLELALTQQENEVAYWEKSVQASQQMWLAEQRKLKSFDVLGQRQHELAQQKQDKLLQKQNDEFSMNQYFRKQSHE</sequence>
<dbReference type="GO" id="GO:0003774">
    <property type="term" value="F:cytoskeletal motor activity"/>
    <property type="evidence" value="ECO:0007669"/>
    <property type="project" value="InterPro"/>
</dbReference>
<dbReference type="PANTHER" id="PTHR38786:SF1">
    <property type="entry name" value="FLAGELLAR FLIJ PROTEIN"/>
    <property type="match status" value="1"/>
</dbReference>
<dbReference type="PANTHER" id="PTHR38786">
    <property type="entry name" value="FLAGELLAR FLIJ PROTEIN"/>
    <property type="match status" value="1"/>
</dbReference>
<evidence type="ECO:0000256" key="8">
    <source>
        <dbReference type="ARBA" id="ARBA00022927"/>
    </source>
</evidence>
<keyword evidence="12" id="KW-0969">Cilium</keyword>
<dbReference type="InterPro" id="IPR052570">
    <property type="entry name" value="FliJ"/>
</dbReference>
<keyword evidence="5" id="KW-1003">Cell membrane</keyword>
<dbReference type="Gene3D" id="1.10.287.1700">
    <property type="match status" value="1"/>
</dbReference>
<dbReference type="InterPro" id="IPR012823">
    <property type="entry name" value="Flagell_FliJ"/>
</dbReference>
<proteinExistence type="inferred from homology"/>
<dbReference type="Proteomes" id="UP000252357">
    <property type="component" value="Unassembled WGS sequence"/>
</dbReference>
<comment type="caution">
    <text evidence="12">The sequence shown here is derived from an EMBL/GenBank/DDBJ whole genome shotgun (WGS) entry which is preliminary data.</text>
</comment>
<evidence type="ECO:0000256" key="3">
    <source>
        <dbReference type="ARBA" id="ARBA00020392"/>
    </source>
</evidence>
<dbReference type="GO" id="GO:0009288">
    <property type="term" value="C:bacterial-type flagellum"/>
    <property type="evidence" value="ECO:0007669"/>
    <property type="project" value="InterPro"/>
</dbReference>